<evidence type="ECO:0000259" key="2">
    <source>
        <dbReference type="PROSITE" id="PS50830"/>
    </source>
</evidence>
<keyword evidence="1" id="KW-0472">Membrane</keyword>
<feature type="transmembrane region" description="Helical" evidence="1">
    <location>
        <begin position="12"/>
        <end position="30"/>
    </location>
</feature>
<dbReference type="SUPFAM" id="SSF50199">
    <property type="entry name" value="Staphylococcal nuclease"/>
    <property type="match status" value="1"/>
</dbReference>
<dbReference type="EMBL" id="LCED01000002">
    <property type="protein sequence ID" value="KKS67145.1"/>
    <property type="molecule type" value="Genomic_DNA"/>
</dbReference>
<dbReference type="Gene3D" id="2.40.50.90">
    <property type="match status" value="1"/>
</dbReference>
<keyword evidence="1" id="KW-0812">Transmembrane</keyword>
<comment type="caution">
    <text evidence="3">The sequence shown here is derived from an EMBL/GenBank/DDBJ whole genome shotgun (WGS) entry which is preliminary data.</text>
</comment>
<dbReference type="Proteomes" id="UP000033848">
    <property type="component" value="Unassembled WGS sequence"/>
</dbReference>
<dbReference type="AlphaFoldDB" id="A0A0G1B1B2"/>
<dbReference type="SMART" id="SM00318">
    <property type="entry name" value="SNc"/>
    <property type="match status" value="1"/>
</dbReference>
<dbReference type="InterPro" id="IPR035437">
    <property type="entry name" value="SNase_OB-fold_sf"/>
</dbReference>
<reference evidence="3 4" key="1">
    <citation type="journal article" date="2015" name="Nature">
        <title>rRNA introns, odd ribosomes, and small enigmatic genomes across a large radiation of phyla.</title>
        <authorList>
            <person name="Brown C.T."/>
            <person name="Hug L.A."/>
            <person name="Thomas B.C."/>
            <person name="Sharon I."/>
            <person name="Castelle C.J."/>
            <person name="Singh A."/>
            <person name="Wilkins M.J."/>
            <person name="Williams K.H."/>
            <person name="Banfield J.F."/>
        </authorList>
    </citation>
    <scope>NUCLEOTIDE SEQUENCE [LARGE SCALE GENOMIC DNA]</scope>
</reference>
<proteinExistence type="predicted"/>
<keyword evidence="1" id="KW-1133">Transmembrane helix</keyword>
<sequence>MRKIRKFEFKRFLYLLSYILLVSVVGFGISKSINKLPEVLSAFSTQPKTVQKQVILTKVVDGDTVKVLIDGSEQTIRLIGINAPEMSDCRGAWGGEELNKLLENQTILLEDDPTQGDKDKYNRLLRYIHTETGQNINGKMVEIGAAKEYTYDKDYKYKDLFVTAQNLAKQDSLGVWGVPCDE</sequence>
<name>A0A0G1B1B2_UNCKA</name>
<protein>
    <submittedName>
        <fullName evidence="3">Nuclease (SNase domain protein)</fullName>
    </submittedName>
</protein>
<feature type="domain" description="TNase-like" evidence="2">
    <location>
        <begin position="50"/>
        <end position="178"/>
    </location>
</feature>
<evidence type="ECO:0000256" key="1">
    <source>
        <dbReference type="SAM" id="Phobius"/>
    </source>
</evidence>
<dbReference type="Pfam" id="PF00565">
    <property type="entry name" value="SNase"/>
    <property type="match status" value="1"/>
</dbReference>
<evidence type="ECO:0000313" key="4">
    <source>
        <dbReference type="Proteomes" id="UP000033848"/>
    </source>
</evidence>
<organism evidence="3 4">
    <name type="scientific">candidate division WWE3 bacterium GW2011_GWB1_42_6</name>
    <dbReference type="NCBI Taxonomy" id="1619115"/>
    <lineage>
        <taxon>Bacteria</taxon>
        <taxon>Katanobacteria</taxon>
    </lineage>
</organism>
<evidence type="ECO:0000313" key="3">
    <source>
        <dbReference type="EMBL" id="KKS67145.1"/>
    </source>
</evidence>
<gene>
    <name evidence="3" type="ORF">UV35_C0002G0005</name>
</gene>
<dbReference type="PROSITE" id="PS50830">
    <property type="entry name" value="TNASE_3"/>
    <property type="match status" value="1"/>
</dbReference>
<dbReference type="InterPro" id="IPR016071">
    <property type="entry name" value="Staphylococal_nuclease_OB-fold"/>
</dbReference>
<accession>A0A0G1B1B2</accession>